<keyword evidence="1" id="KW-1133">Transmembrane helix</keyword>
<gene>
    <name evidence="2" type="ORF">F6X38_20065</name>
</gene>
<keyword evidence="1" id="KW-0812">Transmembrane</keyword>
<evidence type="ECO:0000313" key="2">
    <source>
        <dbReference type="EMBL" id="KAB0676868.1"/>
    </source>
</evidence>
<keyword evidence="3" id="KW-1185">Reference proteome</keyword>
<sequence length="183" mass="18960">MKRPAAASQHRQGRPAMRREAEGDDGFFALPVSDLFLALGALFIFALFVLQPSLRFGGTADGGPLTELAAGRAELGGRTPLLLLADTAGLVLKDSAGPAVRTSRDAIVSDAALARRLAEARDQPILLAIAADGSESAFLAETALQQAGVAAIRRLRLDAACSFRREPAASPASCAADLAGLPR</sequence>
<keyword evidence="1" id="KW-0472">Membrane</keyword>
<organism evidence="2 3">
    <name type="scientific">Plantimonas leprariae</name>
    <dbReference type="NCBI Taxonomy" id="2615207"/>
    <lineage>
        <taxon>Bacteria</taxon>
        <taxon>Pseudomonadati</taxon>
        <taxon>Pseudomonadota</taxon>
        <taxon>Alphaproteobacteria</taxon>
        <taxon>Hyphomicrobiales</taxon>
        <taxon>Aurantimonadaceae</taxon>
        <taxon>Plantimonas</taxon>
    </lineage>
</organism>
<evidence type="ECO:0000313" key="3">
    <source>
        <dbReference type="Proteomes" id="UP000432089"/>
    </source>
</evidence>
<reference evidence="2 3" key="1">
    <citation type="submission" date="2019-09" db="EMBL/GenBank/DDBJ databases">
        <title>YIM 132180 draft genome.</title>
        <authorList>
            <person name="Zhang K."/>
        </authorList>
    </citation>
    <scope>NUCLEOTIDE SEQUENCE [LARGE SCALE GENOMIC DNA]</scope>
    <source>
        <strain evidence="2 3">YIM 132180</strain>
    </source>
</reference>
<protein>
    <submittedName>
        <fullName evidence="2">Uncharacterized protein</fullName>
    </submittedName>
</protein>
<name>A0A7V7PLC0_9HYPH</name>
<proteinExistence type="predicted"/>
<dbReference type="EMBL" id="VZDO01000020">
    <property type="protein sequence ID" value="KAB0676868.1"/>
    <property type="molecule type" value="Genomic_DNA"/>
</dbReference>
<accession>A0A7V7PLC0</accession>
<comment type="caution">
    <text evidence="2">The sequence shown here is derived from an EMBL/GenBank/DDBJ whole genome shotgun (WGS) entry which is preliminary data.</text>
</comment>
<feature type="transmembrane region" description="Helical" evidence="1">
    <location>
        <begin position="27"/>
        <end position="50"/>
    </location>
</feature>
<dbReference type="Proteomes" id="UP000432089">
    <property type="component" value="Unassembled WGS sequence"/>
</dbReference>
<evidence type="ECO:0000256" key="1">
    <source>
        <dbReference type="SAM" id="Phobius"/>
    </source>
</evidence>
<dbReference type="AlphaFoldDB" id="A0A7V7PLC0"/>